<keyword evidence="8 14" id="KW-1133">Transmembrane helix</keyword>
<sequence length="683" mass="75520">MGFTPRGFLGDKPAKAPPLFPFLLTFLLVGSRGDSNAMDNVSTERLAEESHRQDSANLLIFITLLTLTILTIWLFKHRRFRFLHETGLAMIYGVLVGVILRFGVHVPQNMSDVILGCAVNNSPATLLVNVSGRFYEYTLKGEVGRGKGHQVQDDEMLRKVTFDPEVFFNILLPPIIFHAGYSLKRRHFFRNIGSILAYAFVGTVISCFVIGLIMYGFVSFMKAVGQLGGDFFFTDCLFFGAIVSATDPVTVLAIFNELKVDVDLYALLFGESVLNDAVAIVLSSSIVAYQPAGDNSHSFEAMAMLKSFGVFLGVFSGSFALGVATGFMTFTKLRDFPLLETALFFLMSWSTFLLAEACGFTGVVAVLFCGITQAHYTFNNLSPDSQDRTKQLFELLNFLAENFIFSYMGLTLFSFQSHVFNPLFIFGAFLAVFLGRAANIYPLSFLLNLGRKNKIGSKFQHVMMFAGLRGAMTFALSIRDTATYARQMMFSTTLLIVFFTVWICGGGTTPMLSFMSIPVGVDSDQDSPRRDTKHESAWPFRIWYNFDHNYLKPLLTHSGPPLTATLPTCCGPLARCLTSPQAYENEGRLFDDDSDSILNDATVSSMYADVTVSTDASGRTVNRSSGTRGLSDDCVDHDLALAEHEVAIRGTRLVLPVDDPVEPPTTVTLEVDREMDGPPRTVF</sequence>
<dbReference type="InterPro" id="IPR006153">
    <property type="entry name" value="Cation/H_exchanger_TM"/>
</dbReference>
<evidence type="ECO:0000256" key="2">
    <source>
        <dbReference type="ARBA" id="ARBA00004651"/>
    </source>
</evidence>
<dbReference type="InterPro" id="IPR002090">
    <property type="entry name" value="NHE-6/7/9"/>
</dbReference>
<evidence type="ECO:0000256" key="4">
    <source>
        <dbReference type="ARBA" id="ARBA00022448"/>
    </source>
</evidence>
<feature type="transmembrane region" description="Helical" evidence="14">
    <location>
        <begin position="392"/>
        <end position="413"/>
    </location>
</feature>
<evidence type="ECO:0000256" key="3">
    <source>
        <dbReference type="ARBA" id="ARBA00007367"/>
    </source>
</evidence>
<dbReference type="InterPro" id="IPR018422">
    <property type="entry name" value="Cation/H_exchanger_CPA1"/>
</dbReference>
<keyword evidence="7" id="KW-0967">Endosome</keyword>
<feature type="transmembrane region" description="Helical" evidence="14">
    <location>
        <begin position="419"/>
        <end position="438"/>
    </location>
</feature>
<organism evidence="16 17">
    <name type="scientific">Gasterosteus aculeatus aculeatus</name>
    <name type="common">three-spined stickleback</name>
    <dbReference type="NCBI Taxonomy" id="481459"/>
    <lineage>
        <taxon>Eukaryota</taxon>
        <taxon>Metazoa</taxon>
        <taxon>Chordata</taxon>
        <taxon>Craniata</taxon>
        <taxon>Vertebrata</taxon>
        <taxon>Euteleostomi</taxon>
        <taxon>Actinopterygii</taxon>
        <taxon>Neopterygii</taxon>
        <taxon>Teleostei</taxon>
        <taxon>Neoteleostei</taxon>
        <taxon>Acanthomorphata</taxon>
        <taxon>Eupercaria</taxon>
        <taxon>Perciformes</taxon>
        <taxon>Cottioidei</taxon>
        <taxon>Gasterosteales</taxon>
        <taxon>Gasterosteidae</taxon>
        <taxon>Gasterosteus</taxon>
    </lineage>
</organism>
<evidence type="ECO:0000256" key="5">
    <source>
        <dbReference type="ARBA" id="ARBA00022475"/>
    </source>
</evidence>
<feature type="transmembrane region" description="Helical" evidence="14">
    <location>
        <begin position="237"/>
        <end position="255"/>
    </location>
</feature>
<feature type="domain" description="Cation/H+ exchanger transmembrane" evidence="15">
    <location>
        <begin position="68"/>
        <end position="512"/>
    </location>
</feature>
<dbReference type="InterPro" id="IPR004709">
    <property type="entry name" value="NaH_exchanger"/>
</dbReference>
<dbReference type="GeneTree" id="ENSGT00940000153460"/>
<evidence type="ECO:0000256" key="6">
    <source>
        <dbReference type="ARBA" id="ARBA00022692"/>
    </source>
</evidence>
<dbReference type="PRINTS" id="PR01088">
    <property type="entry name" value="NAHEXCHNGR6"/>
</dbReference>
<proteinExistence type="inferred from homology"/>
<keyword evidence="12 13" id="KW-0739">Sodium transport</keyword>
<dbReference type="Gene3D" id="6.10.140.1330">
    <property type="match status" value="1"/>
</dbReference>
<feature type="transmembrane region" description="Helical" evidence="14">
    <location>
        <begin position="195"/>
        <end position="217"/>
    </location>
</feature>
<dbReference type="GO" id="GO:0051453">
    <property type="term" value="P:regulation of intracellular pH"/>
    <property type="evidence" value="ECO:0007669"/>
    <property type="project" value="TreeGrafter"/>
</dbReference>
<dbReference type="Proteomes" id="UP000007635">
    <property type="component" value="Chromosome VII"/>
</dbReference>
<reference evidence="16" key="2">
    <citation type="submission" date="2025-08" db="UniProtKB">
        <authorList>
            <consortium name="Ensembl"/>
        </authorList>
    </citation>
    <scope>IDENTIFICATION</scope>
</reference>
<evidence type="ECO:0000313" key="17">
    <source>
        <dbReference type="Proteomes" id="UP000007635"/>
    </source>
</evidence>
<evidence type="ECO:0000256" key="1">
    <source>
        <dbReference type="ARBA" id="ARBA00004195"/>
    </source>
</evidence>
<dbReference type="PANTHER" id="PTHR10110">
    <property type="entry name" value="SODIUM/HYDROGEN EXCHANGER"/>
    <property type="match status" value="1"/>
</dbReference>
<keyword evidence="6 13" id="KW-0812">Transmembrane</keyword>
<dbReference type="NCBIfam" id="TIGR00840">
    <property type="entry name" value="b_cpa1"/>
    <property type="match status" value="1"/>
</dbReference>
<reference evidence="16 17" key="1">
    <citation type="journal article" date="2021" name="G3 (Bethesda)">
        <title>Improved contiguity of the threespine stickleback genome using long-read sequencing.</title>
        <authorList>
            <person name="Nath S."/>
            <person name="Shaw D.E."/>
            <person name="White M.A."/>
        </authorList>
    </citation>
    <scope>NUCLEOTIDE SEQUENCE [LARGE SCALE GENOMIC DNA]</scope>
    <source>
        <strain evidence="16 17">Lake Benthic</strain>
    </source>
</reference>
<dbReference type="Pfam" id="PF00999">
    <property type="entry name" value="Na_H_Exchanger"/>
    <property type="match status" value="1"/>
</dbReference>
<name>A0AAQ4S5K7_GASAC</name>
<dbReference type="GO" id="GO:0015386">
    <property type="term" value="F:potassium:proton antiporter activity"/>
    <property type="evidence" value="ECO:0007669"/>
    <property type="project" value="TreeGrafter"/>
</dbReference>
<dbReference type="GO" id="GO:0005886">
    <property type="term" value="C:plasma membrane"/>
    <property type="evidence" value="ECO:0007669"/>
    <property type="project" value="UniProtKB-SubCell"/>
</dbReference>
<dbReference type="GO" id="GO:0055038">
    <property type="term" value="C:recycling endosome membrane"/>
    <property type="evidence" value="ECO:0007669"/>
    <property type="project" value="UniProtKB-SubCell"/>
</dbReference>
<reference evidence="16" key="3">
    <citation type="submission" date="2025-09" db="UniProtKB">
        <authorList>
            <consortium name="Ensembl"/>
        </authorList>
    </citation>
    <scope>IDENTIFICATION</scope>
</reference>
<evidence type="ECO:0000256" key="12">
    <source>
        <dbReference type="ARBA" id="ARBA00023201"/>
    </source>
</evidence>
<evidence type="ECO:0000256" key="13">
    <source>
        <dbReference type="RuleBase" id="RU003722"/>
    </source>
</evidence>
<keyword evidence="10 13" id="KW-0406">Ion transport</keyword>
<keyword evidence="9" id="KW-0915">Sodium</keyword>
<dbReference type="PRINTS" id="PR01084">
    <property type="entry name" value="NAHEXCHNGR"/>
</dbReference>
<feature type="transmembrane region" description="Helical" evidence="14">
    <location>
        <begin position="342"/>
        <end position="371"/>
    </location>
</feature>
<evidence type="ECO:0000256" key="10">
    <source>
        <dbReference type="ARBA" id="ARBA00023065"/>
    </source>
</evidence>
<dbReference type="PANTHER" id="PTHR10110:SF153">
    <property type="entry name" value="SODIUM_HYDROGEN EXCHANGER"/>
    <property type="match status" value="1"/>
</dbReference>
<evidence type="ECO:0000256" key="8">
    <source>
        <dbReference type="ARBA" id="ARBA00022989"/>
    </source>
</evidence>
<keyword evidence="13" id="KW-0050">Antiport</keyword>
<dbReference type="Ensembl" id="ENSGACT00000086739.1">
    <property type="protein sequence ID" value="ENSGACP00000071089.1"/>
    <property type="gene ID" value="ENSGACG00000020433.2"/>
</dbReference>
<feature type="transmembrane region" description="Helical" evidence="14">
    <location>
        <begin position="57"/>
        <end position="75"/>
    </location>
</feature>
<feature type="transmembrane region" description="Helical" evidence="14">
    <location>
        <begin position="484"/>
        <end position="505"/>
    </location>
</feature>
<feature type="transmembrane region" description="Helical" evidence="14">
    <location>
        <begin position="166"/>
        <end position="183"/>
    </location>
</feature>
<evidence type="ECO:0000256" key="7">
    <source>
        <dbReference type="ARBA" id="ARBA00022753"/>
    </source>
</evidence>
<comment type="subcellular location">
    <subcellularLocation>
        <location evidence="2">Cell membrane</location>
        <topology evidence="2">Multi-pass membrane protein</topology>
    </subcellularLocation>
    <subcellularLocation>
        <location evidence="1">Recycling endosome membrane</location>
        <topology evidence="1">Multi-pass membrane protein</topology>
    </subcellularLocation>
</comment>
<dbReference type="GO" id="GO:0015385">
    <property type="term" value="F:sodium:proton antiporter activity"/>
    <property type="evidence" value="ECO:0007669"/>
    <property type="project" value="InterPro"/>
</dbReference>
<keyword evidence="5" id="KW-1003">Cell membrane</keyword>
<evidence type="ECO:0000256" key="14">
    <source>
        <dbReference type="SAM" id="Phobius"/>
    </source>
</evidence>
<feature type="transmembrane region" description="Helical" evidence="14">
    <location>
        <begin position="87"/>
        <end position="104"/>
    </location>
</feature>
<dbReference type="GO" id="GO:0098719">
    <property type="term" value="P:sodium ion import across plasma membrane"/>
    <property type="evidence" value="ECO:0007669"/>
    <property type="project" value="TreeGrafter"/>
</dbReference>
<dbReference type="AlphaFoldDB" id="A0AAQ4S5K7"/>
<evidence type="ECO:0000256" key="11">
    <source>
        <dbReference type="ARBA" id="ARBA00023136"/>
    </source>
</evidence>
<evidence type="ECO:0000313" key="16">
    <source>
        <dbReference type="Ensembl" id="ENSGACP00000071089.1"/>
    </source>
</evidence>
<evidence type="ECO:0000259" key="15">
    <source>
        <dbReference type="Pfam" id="PF00999"/>
    </source>
</evidence>
<feature type="transmembrane region" description="Helical" evidence="14">
    <location>
        <begin position="308"/>
        <end position="330"/>
    </location>
</feature>
<evidence type="ECO:0000256" key="9">
    <source>
        <dbReference type="ARBA" id="ARBA00023053"/>
    </source>
</evidence>
<comment type="similarity">
    <text evidence="3 13">Belongs to the monovalent cation:proton antiporter 1 (CPA1) transporter (TC 2.A.36) family.</text>
</comment>
<accession>A0AAQ4S5K7</accession>
<protein>
    <recommendedName>
        <fullName evidence="13">Sodium/hydrogen exchanger</fullName>
    </recommendedName>
</protein>
<keyword evidence="17" id="KW-1185">Reference proteome</keyword>
<keyword evidence="11 14" id="KW-0472">Membrane</keyword>
<keyword evidence="4 13" id="KW-0813">Transport</keyword>